<feature type="region of interest" description="Disordered" evidence="1">
    <location>
        <begin position="278"/>
        <end position="581"/>
    </location>
</feature>
<feature type="compositionally biased region" description="Basic and acidic residues" evidence="1">
    <location>
        <begin position="449"/>
        <end position="462"/>
    </location>
</feature>
<comment type="caution">
    <text evidence="2">The sequence shown here is derived from an EMBL/GenBank/DDBJ whole genome shotgun (WGS) entry which is preliminary data.</text>
</comment>
<feature type="compositionally biased region" description="Basic and acidic residues" evidence="1">
    <location>
        <begin position="429"/>
        <end position="438"/>
    </location>
</feature>
<dbReference type="Proteomes" id="UP001281761">
    <property type="component" value="Unassembled WGS sequence"/>
</dbReference>
<dbReference type="EMBL" id="JARBJD010000022">
    <property type="protein sequence ID" value="KAK2960520.1"/>
    <property type="molecule type" value="Genomic_DNA"/>
</dbReference>
<feature type="compositionally biased region" description="Polar residues" evidence="1">
    <location>
        <begin position="92"/>
        <end position="141"/>
    </location>
</feature>
<evidence type="ECO:0000256" key="1">
    <source>
        <dbReference type="SAM" id="MobiDB-lite"/>
    </source>
</evidence>
<feature type="compositionally biased region" description="Polar residues" evidence="1">
    <location>
        <begin position="514"/>
        <end position="523"/>
    </location>
</feature>
<feature type="compositionally biased region" description="Low complexity" evidence="1">
    <location>
        <begin position="477"/>
        <end position="486"/>
    </location>
</feature>
<name>A0ABQ9Y9U5_9EUKA</name>
<evidence type="ECO:0000313" key="2">
    <source>
        <dbReference type="EMBL" id="KAK2960520.1"/>
    </source>
</evidence>
<sequence>MNPQTPTRIPRIAPTVPKKNASSVKKQDGAVKIANPALANFLFDSSPQQISSRPTSRSKRENSTLPPLNEPIHVNQPKQPKSYASIHKASQRADSTGSRRSSSVGPHYTSTNPSSHMNSIPMSPVNHSPQHHPQNQNFLESPNSARYSIPSQRNIPHSPIAQSQSRHALRPIDEFVPSSMKQAPIQGRIENGVVIRVHSAGHRLQQSDDLNDDLYADERILEQEMQDTHDFMDTQTYQEAMSELNSSQVRVNKDLPQQKNDSVAETIEDYLEAIRQSEAQTSSELSNKHSHISHDSSQSTSPPTASTPEQQNPQAQKTPKSINYKPYTLQDYKDIKGQPAKRGGLGPDLDNEELKKKRAEKERQQEYAKKQRELNREKMAKEKEREQKRKEKDLSSSPAGNGSESRPNSGKKNVDYLTQMKRPSSKQTSAHERAKEFASRIPKPKIAPKKKESEESSEKDNQQDTSTPGGGPKKSPKTPQKSSSKPAFDDPELAALEAQIARMADRHAQDEQNLENVMNSRSPQIYGGVQQKHSSNSDSFGSMDRHQSYNDQEALHGHSDRFTDGGQRRREAGQKRERTNEEVLRDMMIAEEFEKMMRKNAFE</sequence>
<evidence type="ECO:0000313" key="3">
    <source>
        <dbReference type="Proteomes" id="UP001281761"/>
    </source>
</evidence>
<feature type="compositionally biased region" description="Low complexity" evidence="1">
    <location>
        <begin position="295"/>
        <end position="311"/>
    </location>
</feature>
<dbReference type="PANTHER" id="PTHR14726">
    <property type="entry name" value="JHY PROTEIN HOMOLOG"/>
    <property type="match status" value="1"/>
</dbReference>
<dbReference type="PANTHER" id="PTHR14726:SF1">
    <property type="entry name" value="JHY PROTEIN HOMOLOG"/>
    <property type="match status" value="1"/>
</dbReference>
<feature type="compositionally biased region" description="Polar residues" evidence="1">
    <location>
        <begin position="43"/>
        <end position="55"/>
    </location>
</feature>
<feature type="compositionally biased region" description="Basic and acidic residues" evidence="1">
    <location>
        <begin position="543"/>
        <end position="581"/>
    </location>
</feature>
<dbReference type="InterPro" id="IPR027968">
    <property type="entry name" value="JHY"/>
</dbReference>
<reference evidence="2 3" key="1">
    <citation type="journal article" date="2022" name="bioRxiv">
        <title>Genomics of Preaxostyla Flagellates Illuminates Evolutionary Transitions and the Path Towards Mitochondrial Loss.</title>
        <authorList>
            <person name="Novak L.V.F."/>
            <person name="Treitli S.C."/>
            <person name="Pyrih J."/>
            <person name="Halakuc P."/>
            <person name="Pipaliya S.V."/>
            <person name="Vacek V."/>
            <person name="Brzon O."/>
            <person name="Soukal P."/>
            <person name="Eme L."/>
            <person name="Dacks J.B."/>
            <person name="Karnkowska A."/>
            <person name="Elias M."/>
            <person name="Hampl V."/>
        </authorList>
    </citation>
    <scope>NUCLEOTIDE SEQUENCE [LARGE SCALE GENOMIC DNA]</scope>
    <source>
        <strain evidence="2">NAU3</strain>
        <tissue evidence="2">Gut</tissue>
    </source>
</reference>
<organism evidence="2 3">
    <name type="scientific">Blattamonas nauphoetae</name>
    <dbReference type="NCBI Taxonomy" id="2049346"/>
    <lineage>
        <taxon>Eukaryota</taxon>
        <taxon>Metamonada</taxon>
        <taxon>Preaxostyla</taxon>
        <taxon>Oxymonadida</taxon>
        <taxon>Blattamonas</taxon>
    </lineage>
</organism>
<feature type="compositionally biased region" description="Polar residues" evidence="1">
    <location>
        <begin position="395"/>
        <end position="411"/>
    </location>
</feature>
<feature type="region of interest" description="Disordered" evidence="1">
    <location>
        <begin position="1"/>
        <end position="141"/>
    </location>
</feature>
<proteinExistence type="predicted"/>
<protein>
    <submittedName>
        <fullName evidence="2">Uncharacterized protein</fullName>
    </submittedName>
</protein>
<gene>
    <name evidence="2" type="ORF">BLNAU_4418</name>
</gene>
<feature type="compositionally biased region" description="Basic and acidic residues" evidence="1">
    <location>
        <begin position="352"/>
        <end position="394"/>
    </location>
</feature>
<keyword evidence="3" id="KW-1185">Reference proteome</keyword>
<feature type="compositionally biased region" description="Polar residues" evidence="1">
    <location>
        <begin position="531"/>
        <end position="540"/>
    </location>
</feature>
<accession>A0ABQ9Y9U5</accession>
<feature type="compositionally biased region" description="Polar residues" evidence="1">
    <location>
        <begin position="312"/>
        <end position="321"/>
    </location>
</feature>